<evidence type="ECO:0000259" key="9">
    <source>
        <dbReference type="Pfam" id="PF00394"/>
    </source>
</evidence>
<dbReference type="FunFam" id="2.60.40.420:FF:000038">
    <property type="entry name" value="Extracellular dihydrogeodin oxidase/laccase"/>
    <property type="match status" value="1"/>
</dbReference>
<keyword evidence="5" id="KW-0186">Copper</keyword>
<keyword evidence="4" id="KW-0560">Oxidoreductase</keyword>
<dbReference type="InterPro" id="IPR001117">
    <property type="entry name" value="Cu-oxidase_2nd"/>
</dbReference>
<dbReference type="CDD" id="cd13880">
    <property type="entry name" value="CuRO_2_MaLCC_like"/>
    <property type="match status" value="1"/>
</dbReference>
<name>A0A2C5Z7T9_9HYPO</name>
<keyword evidence="2" id="KW-0479">Metal-binding</keyword>
<evidence type="ECO:0000256" key="2">
    <source>
        <dbReference type="ARBA" id="ARBA00022723"/>
    </source>
</evidence>
<dbReference type="FunFam" id="2.60.40.420:FF:000021">
    <property type="entry name" value="Extracellular dihydrogeodin oxidase/laccase"/>
    <property type="match status" value="1"/>
</dbReference>
<evidence type="ECO:0000313" key="12">
    <source>
        <dbReference type="EMBL" id="PHH75241.1"/>
    </source>
</evidence>
<evidence type="ECO:0000256" key="8">
    <source>
        <dbReference type="SAM" id="SignalP"/>
    </source>
</evidence>
<keyword evidence="3" id="KW-0677">Repeat</keyword>
<dbReference type="InterPro" id="IPR045087">
    <property type="entry name" value="Cu-oxidase_fam"/>
</dbReference>
<dbReference type="GO" id="GO:0016491">
    <property type="term" value="F:oxidoreductase activity"/>
    <property type="evidence" value="ECO:0007669"/>
    <property type="project" value="UniProtKB-KW"/>
</dbReference>
<accession>A0A2C5Z7T9</accession>
<dbReference type="SUPFAM" id="SSF49503">
    <property type="entry name" value="Cupredoxins"/>
    <property type="match status" value="3"/>
</dbReference>
<evidence type="ECO:0000256" key="3">
    <source>
        <dbReference type="ARBA" id="ARBA00022737"/>
    </source>
</evidence>
<evidence type="ECO:0000313" key="13">
    <source>
        <dbReference type="Proteomes" id="UP000226431"/>
    </source>
</evidence>
<comment type="similarity">
    <text evidence="1">Belongs to the multicopper oxidase family.</text>
</comment>
<keyword evidence="13" id="KW-1185">Reference proteome</keyword>
<dbReference type="CDD" id="cd13901">
    <property type="entry name" value="CuRO_3_MaLCC_like"/>
    <property type="match status" value="1"/>
</dbReference>
<dbReference type="GO" id="GO:0005507">
    <property type="term" value="F:copper ion binding"/>
    <property type="evidence" value="ECO:0007669"/>
    <property type="project" value="InterPro"/>
</dbReference>
<comment type="caution">
    <text evidence="12">The sequence shown here is derived from an EMBL/GenBank/DDBJ whole genome shotgun (WGS) entry which is preliminary data.</text>
</comment>
<gene>
    <name evidence="12" type="ORF">CDD80_2520</name>
</gene>
<organism evidence="12 13">
    <name type="scientific">Ophiocordyceps camponoti-rufipedis</name>
    <dbReference type="NCBI Taxonomy" id="2004952"/>
    <lineage>
        <taxon>Eukaryota</taxon>
        <taxon>Fungi</taxon>
        <taxon>Dikarya</taxon>
        <taxon>Ascomycota</taxon>
        <taxon>Pezizomycotina</taxon>
        <taxon>Sordariomycetes</taxon>
        <taxon>Hypocreomycetidae</taxon>
        <taxon>Hypocreales</taxon>
        <taxon>Ophiocordycipitaceae</taxon>
        <taxon>Ophiocordyceps</taxon>
    </lineage>
</organism>
<dbReference type="Proteomes" id="UP000226431">
    <property type="component" value="Unassembled WGS sequence"/>
</dbReference>
<feature type="chain" id="PRO_5013038984" description="Laccase" evidence="8">
    <location>
        <begin position="22"/>
        <end position="610"/>
    </location>
</feature>
<evidence type="ECO:0000256" key="5">
    <source>
        <dbReference type="ARBA" id="ARBA00023008"/>
    </source>
</evidence>
<dbReference type="Gene3D" id="2.60.40.420">
    <property type="entry name" value="Cupredoxins - blue copper proteins"/>
    <property type="match status" value="3"/>
</dbReference>
<keyword evidence="6" id="KW-0325">Glycoprotein</keyword>
<reference evidence="12 13" key="1">
    <citation type="submission" date="2017-06" db="EMBL/GenBank/DDBJ databases">
        <title>Ant-infecting Ophiocordyceps genomes reveal a high diversity of potential behavioral manipulation genes and a possible major role for enterotoxins.</title>
        <authorList>
            <person name="De Bekker C."/>
            <person name="Evans H.C."/>
            <person name="Brachmann A."/>
            <person name="Hughes D.P."/>
        </authorList>
    </citation>
    <scope>NUCLEOTIDE SEQUENCE [LARGE SCALE GENOMIC DNA]</scope>
    <source>
        <strain evidence="12 13">Map16</strain>
    </source>
</reference>
<evidence type="ECO:0000256" key="6">
    <source>
        <dbReference type="ARBA" id="ARBA00023180"/>
    </source>
</evidence>
<dbReference type="OrthoDB" id="2121828at2759"/>
<feature type="region of interest" description="Disordered" evidence="7">
    <location>
        <begin position="32"/>
        <end position="62"/>
    </location>
</feature>
<evidence type="ECO:0008006" key="14">
    <source>
        <dbReference type="Google" id="ProtNLM"/>
    </source>
</evidence>
<dbReference type="AlphaFoldDB" id="A0A2C5Z7T9"/>
<feature type="signal peptide" evidence="8">
    <location>
        <begin position="1"/>
        <end position="21"/>
    </location>
</feature>
<dbReference type="Pfam" id="PF07731">
    <property type="entry name" value="Cu-oxidase_2"/>
    <property type="match status" value="1"/>
</dbReference>
<dbReference type="Pfam" id="PF07732">
    <property type="entry name" value="Cu-oxidase_3"/>
    <property type="match status" value="1"/>
</dbReference>
<proteinExistence type="inferred from homology"/>
<evidence type="ECO:0000259" key="10">
    <source>
        <dbReference type="Pfam" id="PF07731"/>
    </source>
</evidence>
<sequence>MAPFTRAICALLASLPGGTWKNPFCVPGVETQPGKLAQTSPPSSVEEPAQSSPPGTIGRYHDEDEDENHLILPGIVETCAGNTPTTRHKWCKHSIDTDYTRSSPTTGVVREYWLEATDVILAPDGVSRALTVINGTVPGPTLYADWGDIVRVHFTNSLHTSHNGSSIHFHGIKQNHTVMSDGVPSITECPLAPGKTRTYEWKAEQYGSSWYHSHFELQAWQGIFGGLIINGPATADYDEDLGSIFLNDWGHEGPVPMDDKATIFRGPPIMDSGLINGTNTFGNLGRRYNIAFEAGKSYRLRFINAAIDSHFKFMLDNHEMTVIASDFIPLEPYVTKIVDIAIGQRYDVIIKANQQQVADNFWLRAIPQLPCSLNKNAHNIRAIVHYGKQPSEPTTTGYPFLDKCQDEKELTPWFARDAREPNMTIPIVASLKIVGDRVKWSVNGTIFTSDWSNPTLLQVIDQVPSFKPSTLVVEVPDAEQAFYMVLYNLTPFPHPIHLHGHDFAIISQGPGLLFAEEAINAFTRTNPPRRDTATLPALGHLVLAIRTTNPGAWLMHCHIGWHTSEGFGLQILERAKDIPALLDTERLRRECQDWKEYQSRFSIEQSDSGI</sequence>
<dbReference type="PANTHER" id="PTHR11709">
    <property type="entry name" value="MULTI-COPPER OXIDASE"/>
    <property type="match status" value="1"/>
</dbReference>
<feature type="domain" description="Plastocyanin-like" evidence="10">
    <location>
        <begin position="451"/>
        <end position="575"/>
    </location>
</feature>
<feature type="domain" description="Plastocyanin-like" evidence="9">
    <location>
        <begin position="244"/>
        <end position="388"/>
    </location>
</feature>
<feature type="compositionally biased region" description="Polar residues" evidence="7">
    <location>
        <begin position="37"/>
        <end position="54"/>
    </location>
</feature>
<dbReference type="InterPro" id="IPR011706">
    <property type="entry name" value="Cu-oxidase_C"/>
</dbReference>
<dbReference type="EMBL" id="NJES01000227">
    <property type="protein sequence ID" value="PHH75241.1"/>
    <property type="molecule type" value="Genomic_DNA"/>
</dbReference>
<protein>
    <recommendedName>
        <fullName evidence="14">Laccase</fullName>
    </recommendedName>
</protein>
<evidence type="ECO:0000256" key="4">
    <source>
        <dbReference type="ARBA" id="ARBA00023002"/>
    </source>
</evidence>
<dbReference type="STRING" id="2004952.A0A2C5Z7T9"/>
<dbReference type="InterPro" id="IPR011707">
    <property type="entry name" value="Cu-oxidase-like_N"/>
</dbReference>
<feature type="domain" description="Plastocyanin-like" evidence="11">
    <location>
        <begin position="122"/>
        <end position="232"/>
    </location>
</feature>
<dbReference type="PANTHER" id="PTHR11709:SF502">
    <property type="entry name" value="MULTICOPPER OXIDASE"/>
    <property type="match status" value="1"/>
</dbReference>
<keyword evidence="8" id="KW-0732">Signal</keyword>
<dbReference type="Pfam" id="PF00394">
    <property type="entry name" value="Cu-oxidase"/>
    <property type="match status" value="1"/>
</dbReference>
<evidence type="ECO:0000256" key="1">
    <source>
        <dbReference type="ARBA" id="ARBA00010609"/>
    </source>
</evidence>
<dbReference type="CDD" id="cd13854">
    <property type="entry name" value="CuRO_1_MaLCC_like"/>
    <property type="match status" value="1"/>
</dbReference>
<evidence type="ECO:0000256" key="7">
    <source>
        <dbReference type="SAM" id="MobiDB-lite"/>
    </source>
</evidence>
<dbReference type="InterPro" id="IPR008972">
    <property type="entry name" value="Cupredoxin"/>
</dbReference>
<evidence type="ECO:0000259" key="11">
    <source>
        <dbReference type="Pfam" id="PF07732"/>
    </source>
</evidence>